<proteinExistence type="predicted"/>
<keyword evidence="3" id="KW-1185">Reference proteome</keyword>
<feature type="region of interest" description="Disordered" evidence="1">
    <location>
        <begin position="1"/>
        <end position="37"/>
    </location>
</feature>
<evidence type="ECO:0000256" key="1">
    <source>
        <dbReference type="SAM" id="MobiDB-lite"/>
    </source>
</evidence>
<dbReference type="AlphaFoldDB" id="A0AAI8YED4"/>
<protein>
    <submittedName>
        <fullName evidence="2">Uu.00g046040.m01.CDS01</fullName>
    </submittedName>
</protein>
<comment type="caution">
    <text evidence="2">The sequence shown here is derived from an EMBL/GenBank/DDBJ whole genome shotgun (WGS) entry which is preliminary data.</text>
</comment>
<dbReference type="Proteomes" id="UP001295740">
    <property type="component" value="Unassembled WGS sequence"/>
</dbReference>
<dbReference type="EMBL" id="CAUWAG010000003">
    <property type="protein sequence ID" value="CAJ2501751.1"/>
    <property type="molecule type" value="Genomic_DNA"/>
</dbReference>
<organism evidence="2 3">
    <name type="scientific">Anthostomella pinea</name>
    <dbReference type="NCBI Taxonomy" id="933095"/>
    <lineage>
        <taxon>Eukaryota</taxon>
        <taxon>Fungi</taxon>
        <taxon>Dikarya</taxon>
        <taxon>Ascomycota</taxon>
        <taxon>Pezizomycotina</taxon>
        <taxon>Sordariomycetes</taxon>
        <taxon>Xylariomycetidae</taxon>
        <taxon>Xylariales</taxon>
        <taxon>Xylariaceae</taxon>
        <taxon>Anthostomella</taxon>
    </lineage>
</organism>
<dbReference type="PANTHER" id="PTHR38846:SF1">
    <property type="entry name" value="C3H1-TYPE DOMAIN-CONTAINING PROTEIN"/>
    <property type="match status" value="1"/>
</dbReference>
<dbReference type="PANTHER" id="PTHR38846">
    <property type="entry name" value="C3H1-TYPE DOMAIN-CONTAINING PROTEIN"/>
    <property type="match status" value="1"/>
</dbReference>
<feature type="compositionally biased region" description="Basic residues" evidence="1">
    <location>
        <begin position="1"/>
        <end position="12"/>
    </location>
</feature>
<accession>A0AAI8YED4</accession>
<evidence type="ECO:0000313" key="2">
    <source>
        <dbReference type="EMBL" id="CAJ2501751.1"/>
    </source>
</evidence>
<evidence type="ECO:0000313" key="3">
    <source>
        <dbReference type="Proteomes" id="UP001295740"/>
    </source>
</evidence>
<name>A0AAI8YED4_9PEZI</name>
<gene>
    <name evidence="2" type="ORF">KHLLAP_LOCUS2219</name>
</gene>
<reference evidence="2" key="1">
    <citation type="submission" date="2023-10" db="EMBL/GenBank/DDBJ databases">
        <authorList>
            <person name="Hackl T."/>
        </authorList>
    </citation>
    <scope>NUCLEOTIDE SEQUENCE</scope>
</reference>
<sequence length="165" mass="18898">MGKKSKKHRKRGGGGNTSETPTARPRANAVPGQGKGAVAAPDVVERWNVYFKRGELEDWRRLMRDLGFEEDFPSVNQCRKALKGVWVNIHDFLNAVKNNKPVRRFKSEHELSQYTINKRKFYPNKGIPKGSPLRRLMARINWNRSARDGPVDIVTNRLMGLSLEE</sequence>